<dbReference type="Proteomes" id="UP000619078">
    <property type="component" value="Unassembled WGS sequence"/>
</dbReference>
<name>A0A926S799_9SPHI</name>
<evidence type="ECO:0000313" key="2">
    <source>
        <dbReference type="EMBL" id="MBD1394496.1"/>
    </source>
</evidence>
<gene>
    <name evidence="2" type="ORF">IDJ76_15405</name>
</gene>
<keyword evidence="1" id="KW-0732">Signal</keyword>
<feature type="chain" id="PRO_5037138488" evidence="1">
    <location>
        <begin position="23"/>
        <end position="85"/>
    </location>
</feature>
<evidence type="ECO:0000313" key="3">
    <source>
        <dbReference type="Proteomes" id="UP000619078"/>
    </source>
</evidence>
<evidence type="ECO:0000256" key="1">
    <source>
        <dbReference type="SAM" id="SignalP"/>
    </source>
</evidence>
<protein>
    <submittedName>
        <fullName evidence="2">Uncharacterized protein</fullName>
    </submittedName>
</protein>
<feature type="signal peptide" evidence="1">
    <location>
        <begin position="1"/>
        <end position="22"/>
    </location>
</feature>
<dbReference type="RefSeq" id="WP_191164238.1">
    <property type="nucleotide sequence ID" value="NZ_JACWMX010000006.1"/>
</dbReference>
<proteinExistence type="predicted"/>
<organism evidence="2 3">
    <name type="scientific">Mucilaginibacter glaciei</name>
    <dbReference type="NCBI Taxonomy" id="2772109"/>
    <lineage>
        <taxon>Bacteria</taxon>
        <taxon>Pseudomonadati</taxon>
        <taxon>Bacteroidota</taxon>
        <taxon>Sphingobacteriia</taxon>
        <taxon>Sphingobacteriales</taxon>
        <taxon>Sphingobacteriaceae</taxon>
        <taxon>Mucilaginibacter</taxon>
    </lineage>
</organism>
<dbReference type="EMBL" id="JACWMX010000006">
    <property type="protein sequence ID" value="MBD1394496.1"/>
    <property type="molecule type" value="Genomic_DNA"/>
</dbReference>
<comment type="caution">
    <text evidence="2">The sequence shown here is derived from an EMBL/GenBank/DDBJ whole genome shotgun (WGS) entry which is preliminary data.</text>
</comment>
<reference evidence="2" key="1">
    <citation type="submission" date="2020-09" db="EMBL/GenBank/DDBJ databases">
        <title>Novel species of Mucilaginibacter isolated from a glacier on the Tibetan Plateau.</title>
        <authorList>
            <person name="Liu Q."/>
            <person name="Xin Y.-H."/>
        </authorList>
    </citation>
    <scope>NUCLEOTIDE SEQUENCE</scope>
    <source>
        <strain evidence="2">ZB1P21</strain>
    </source>
</reference>
<sequence length="85" mass="10034">MKYLKVLAVAIITMFAVEGAQAQVVVKARIGAPAQRVYPARRTVVVNRPVYRRPYRRNVVVTRRAYRRPVYHRPARRTVVVRRRY</sequence>
<accession>A0A926S799</accession>
<dbReference type="AlphaFoldDB" id="A0A926S799"/>
<keyword evidence="3" id="KW-1185">Reference proteome</keyword>